<dbReference type="PANTHER" id="PTHR46347">
    <property type="entry name" value="RING/FYVE/PHD ZINC FINGER SUPERFAMILY PROTEIN"/>
    <property type="match status" value="1"/>
</dbReference>
<dbReference type="AlphaFoldDB" id="A0A2I0VI88"/>
<keyword evidence="1" id="KW-1133">Transmembrane helix</keyword>
<dbReference type="PANTHER" id="PTHR46347:SF1">
    <property type="entry name" value="RING_FYVE_PHD ZINC FINGER SUPERFAMILY PROTEIN"/>
    <property type="match status" value="1"/>
</dbReference>
<reference evidence="2 3" key="1">
    <citation type="journal article" date="2016" name="Sci. Rep.">
        <title>The Dendrobium catenatum Lindl. genome sequence provides insights into polysaccharide synthase, floral development and adaptive evolution.</title>
        <authorList>
            <person name="Zhang G.Q."/>
            <person name="Xu Q."/>
            <person name="Bian C."/>
            <person name="Tsai W.C."/>
            <person name="Yeh C.M."/>
            <person name="Liu K.W."/>
            <person name="Yoshida K."/>
            <person name="Zhang L.S."/>
            <person name="Chang S.B."/>
            <person name="Chen F."/>
            <person name="Shi Y."/>
            <person name="Su Y.Y."/>
            <person name="Zhang Y.Q."/>
            <person name="Chen L.J."/>
            <person name="Yin Y."/>
            <person name="Lin M."/>
            <person name="Huang H."/>
            <person name="Deng H."/>
            <person name="Wang Z.W."/>
            <person name="Zhu S.L."/>
            <person name="Zhao X."/>
            <person name="Deng C."/>
            <person name="Niu S.C."/>
            <person name="Huang J."/>
            <person name="Wang M."/>
            <person name="Liu G.H."/>
            <person name="Yang H.J."/>
            <person name="Xiao X.J."/>
            <person name="Hsiao Y.Y."/>
            <person name="Wu W.L."/>
            <person name="Chen Y.Y."/>
            <person name="Mitsuda N."/>
            <person name="Ohme-Takagi M."/>
            <person name="Luo Y.B."/>
            <person name="Van de Peer Y."/>
            <person name="Liu Z.J."/>
        </authorList>
    </citation>
    <scope>NUCLEOTIDE SEQUENCE [LARGE SCALE GENOMIC DNA]</scope>
    <source>
        <tissue evidence="2">The whole plant</tissue>
    </source>
</reference>
<feature type="transmembrane region" description="Helical" evidence="1">
    <location>
        <begin position="44"/>
        <end position="71"/>
    </location>
</feature>
<keyword evidence="3" id="KW-1185">Reference proteome</keyword>
<organism evidence="2 3">
    <name type="scientific">Dendrobium catenatum</name>
    <dbReference type="NCBI Taxonomy" id="906689"/>
    <lineage>
        <taxon>Eukaryota</taxon>
        <taxon>Viridiplantae</taxon>
        <taxon>Streptophyta</taxon>
        <taxon>Embryophyta</taxon>
        <taxon>Tracheophyta</taxon>
        <taxon>Spermatophyta</taxon>
        <taxon>Magnoliopsida</taxon>
        <taxon>Liliopsida</taxon>
        <taxon>Asparagales</taxon>
        <taxon>Orchidaceae</taxon>
        <taxon>Epidendroideae</taxon>
        <taxon>Malaxideae</taxon>
        <taxon>Dendrobiinae</taxon>
        <taxon>Dendrobium</taxon>
    </lineage>
</organism>
<sequence>MCADCHLPGTLCMWTDCTTCFESCASAAGECGCLGGAGEAGLPLLFIMGLIVLGLFTIVGIFYSVLVATMVGQRIWQRHYHILAKRMLTKVSITLFVG</sequence>
<evidence type="ECO:0000256" key="1">
    <source>
        <dbReference type="SAM" id="Phobius"/>
    </source>
</evidence>
<dbReference type="Proteomes" id="UP000233837">
    <property type="component" value="Unassembled WGS sequence"/>
</dbReference>
<protein>
    <submittedName>
        <fullName evidence="2">Uncharacterized protein</fullName>
    </submittedName>
</protein>
<keyword evidence="1" id="KW-0472">Membrane</keyword>
<evidence type="ECO:0000313" key="3">
    <source>
        <dbReference type="Proteomes" id="UP000233837"/>
    </source>
</evidence>
<name>A0A2I0VI88_9ASPA</name>
<dbReference type="EMBL" id="KZ503519">
    <property type="protein sequence ID" value="PKU63132.1"/>
    <property type="molecule type" value="Genomic_DNA"/>
</dbReference>
<accession>A0A2I0VI88</accession>
<gene>
    <name evidence="2" type="ORF">MA16_Dca027149</name>
</gene>
<evidence type="ECO:0000313" key="2">
    <source>
        <dbReference type="EMBL" id="PKU63132.1"/>
    </source>
</evidence>
<proteinExistence type="predicted"/>
<keyword evidence="1" id="KW-0812">Transmembrane</keyword>
<reference evidence="2 3" key="2">
    <citation type="journal article" date="2017" name="Nature">
        <title>The Apostasia genome and the evolution of orchids.</title>
        <authorList>
            <person name="Zhang G.Q."/>
            <person name="Liu K.W."/>
            <person name="Li Z."/>
            <person name="Lohaus R."/>
            <person name="Hsiao Y.Y."/>
            <person name="Niu S.C."/>
            <person name="Wang J.Y."/>
            <person name="Lin Y.C."/>
            <person name="Xu Q."/>
            <person name="Chen L.J."/>
            <person name="Yoshida K."/>
            <person name="Fujiwara S."/>
            <person name="Wang Z.W."/>
            <person name="Zhang Y.Q."/>
            <person name="Mitsuda N."/>
            <person name="Wang M."/>
            <person name="Liu G.H."/>
            <person name="Pecoraro L."/>
            <person name="Huang H.X."/>
            <person name="Xiao X.J."/>
            <person name="Lin M."/>
            <person name="Wu X.Y."/>
            <person name="Wu W.L."/>
            <person name="Chen Y.Y."/>
            <person name="Chang S.B."/>
            <person name="Sakamoto S."/>
            <person name="Ohme-Takagi M."/>
            <person name="Yagi M."/>
            <person name="Zeng S.J."/>
            <person name="Shen C.Y."/>
            <person name="Yeh C.M."/>
            <person name="Luo Y.B."/>
            <person name="Tsai W.C."/>
            <person name="Van de Peer Y."/>
            <person name="Liu Z.J."/>
        </authorList>
    </citation>
    <scope>NUCLEOTIDE SEQUENCE [LARGE SCALE GENOMIC DNA]</scope>
    <source>
        <tissue evidence="2">The whole plant</tissue>
    </source>
</reference>